<sequence>MYIETVLNSDETTSSSTKLTIVNSVSFTISRMRKVTGHITDLPQIFKAYNIYIIADDEDEYLCWYRFLACCLYHELTNLENQRKEKNNYYTINHRTKIEKKLLLEEHNIKYTTKIPKEGQKILDDFKGVTLD</sequence>
<proteinExistence type="predicted"/>
<evidence type="ECO:0000313" key="2">
    <source>
        <dbReference type="Proteomes" id="UP001470230"/>
    </source>
</evidence>
<keyword evidence="2" id="KW-1185">Reference proteome</keyword>
<name>A0ABR2K293_9EUKA</name>
<comment type="caution">
    <text evidence="1">The sequence shown here is derived from an EMBL/GenBank/DDBJ whole genome shotgun (WGS) entry which is preliminary data.</text>
</comment>
<dbReference type="Proteomes" id="UP001470230">
    <property type="component" value="Unassembled WGS sequence"/>
</dbReference>
<dbReference type="EMBL" id="JAPFFF010000007">
    <property type="protein sequence ID" value="KAK8885236.1"/>
    <property type="molecule type" value="Genomic_DNA"/>
</dbReference>
<gene>
    <name evidence="1" type="ORF">M9Y10_040681</name>
</gene>
<protein>
    <submittedName>
        <fullName evidence="1">Uncharacterized protein</fullName>
    </submittedName>
</protein>
<accession>A0ABR2K293</accession>
<reference evidence="1 2" key="1">
    <citation type="submission" date="2024-04" db="EMBL/GenBank/DDBJ databases">
        <title>Tritrichomonas musculus Genome.</title>
        <authorList>
            <person name="Alves-Ferreira E."/>
            <person name="Grigg M."/>
            <person name="Lorenzi H."/>
            <person name="Galac M."/>
        </authorList>
    </citation>
    <scope>NUCLEOTIDE SEQUENCE [LARGE SCALE GENOMIC DNA]</scope>
    <source>
        <strain evidence="1 2">EAF2021</strain>
    </source>
</reference>
<evidence type="ECO:0000313" key="1">
    <source>
        <dbReference type="EMBL" id="KAK8885236.1"/>
    </source>
</evidence>
<organism evidence="1 2">
    <name type="scientific">Tritrichomonas musculus</name>
    <dbReference type="NCBI Taxonomy" id="1915356"/>
    <lineage>
        <taxon>Eukaryota</taxon>
        <taxon>Metamonada</taxon>
        <taxon>Parabasalia</taxon>
        <taxon>Tritrichomonadida</taxon>
        <taxon>Tritrichomonadidae</taxon>
        <taxon>Tritrichomonas</taxon>
    </lineage>
</organism>